<dbReference type="InterPro" id="IPR027370">
    <property type="entry name" value="Znf-RING_euk"/>
</dbReference>
<dbReference type="SUPFAM" id="SSF57845">
    <property type="entry name" value="B-box zinc-binding domain"/>
    <property type="match status" value="1"/>
</dbReference>
<sequence>MEIRTELSPRLPVAMESLEKQLSCPICLDAFTKPVVILPCQHNLCRGSAGDLFESRNTYRLSEGTFRCPTCHFKVVLDRHGVYGLQRNLLQLEKGADPVEVTPLMDKASEAPRWQEYEDEWINIYCVTCATPTCSMCKVFGQHRDCQVPPLLLPAVANGSVQAAMTQMEETRCLVEESVELHRRRLGESFNLLYAVLEEHKGELLERIDGVERDKMATLRALAERYREQLQLSRQLQEKLQRSMEQSGTAHFSLTAKQLQQEAEQAVKAMNLQPPEPGYVSMELLRVDTRKVEAQVGSCLRHAGSREDREVTGRASRADREEGEEGRGGGWGHSEDIKLKKV</sequence>
<dbReference type="InterPro" id="IPR001841">
    <property type="entry name" value="Znf_RING"/>
</dbReference>
<organism evidence="8 9">
    <name type="scientific">Oreochromis aureus</name>
    <name type="common">Israeli tilapia</name>
    <name type="synonym">Chromis aureus</name>
    <dbReference type="NCBI Taxonomy" id="47969"/>
    <lineage>
        <taxon>Eukaryota</taxon>
        <taxon>Metazoa</taxon>
        <taxon>Chordata</taxon>
        <taxon>Craniata</taxon>
        <taxon>Vertebrata</taxon>
        <taxon>Euteleostomi</taxon>
        <taxon>Actinopterygii</taxon>
        <taxon>Neopterygii</taxon>
        <taxon>Teleostei</taxon>
        <taxon>Neoteleostei</taxon>
        <taxon>Acanthomorphata</taxon>
        <taxon>Ovalentaria</taxon>
        <taxon>Cichlomorphae</taxon>
        <taxon>Cichliformes</taxon>
        <taxon>Cichlidae</taxon>
        <taxon>African cichlids</taxon>
        <taxon>Pseudocrenilabrinae</taxon>
        <taxon>Oreochromini</taxon>
        <taxon>Oreochromis</taxon>
    </lineage>
</organism>
<evidence type="ECO:0000313" key="8">
    <source>
        <dbReference type="Ensembl" id="ENSOABP00000002884.1"/>
    </source>
</evidence>
<dbReference type="InterPro" id="IPR050143">
    <property type="entry name" value="TRIM/RBCC"/>
</dbReference>
<dbReference type="PANTHER" id="PTHR24103">
    <property type="entry name" value="E3 UBIQUITIN-PROTEIN LIGASE TRIM"/>
    <property type="match status" value="1"/>
</dbReference>
<dbReference type="Proteomes" id="UP000472276">
    <property type="component" value="Unassembled WGS sequence"/>
</dbReference>
<evidence type="ECO:0000256" key="5">
    <source>
        <dbReference type="SAM" id="Coils"/>
    </source>
</evidence>
<evidence type="ECO:0000256" key="2">
    <source>
        <dbReference type="ARBA" id="ARBA00022771"/>
    </source>
</evidence>
<name>A0A668RTJ0_OREAU</name>
<proteinExistence type="predicted"/>
<evidence type="ECO:0000256" key="4">
    <source>
        <dbReference type="PROSITE-ProRule" id="PRU00175"/>
    </source>
</evidence>
<evidence type="ECO:0000313" key="9">
    <source>
        <dbReference type="Proteomes" id="UP000472276"/>
    </source>
</evidence>
<accession>A0A668RTJ0</accession>
<dbReference type="Gene3D" id="3.30.40.10">
    <property type="entry name" value="Zinc/RING finger domain, C3HC4 (zinc finger)"/>
    <property type="match status" value="1"/>
</dbReference>
<keyword evidence="9" id="KW-1185">Reference proteome</keyword>
<keyword evidence="5" id="KW-0175">Coiled coil</keyword>
<dbReference type="OMA" id="GYESMEH"/>
<reference evidence="8" key="2">
    <citation type="submission" date="2025-09" db="UniProtKB">
        <authorList>
            <consortium name="Ensembl"/>
        </authorList>
    </citation>
    <scope>IDENTIFICATION</scope>
</reference>
<dbReference type="Gene3D" id="3.30.160.60">
    <property type="entry name" value="Classic Zinc Finger"/>
    <property type="match status" value="1"/>
</dbReference>
<dbReference type="SUPFAM" id="SSF57850">
    <property type="entry name" value="RING/U-box"/>
    <property type="match status" value="1"/>
</dbReference>
<protein>
    <recommendedName>
        <fullName evidence="7">RING-type domain-containing protein</fullName>
    </recommendedName>
</protein>
<reference evidence="8" key="1">
    <citation type="submission" date="2025-08" db="UniProtKB">
        <authorList>
            <consortium name="Ensembl"/>
        </authorList>
    </citation>
    <scope>IDENTIFICATION</scope>
</reference>
<feature type="region of interest" description="Disordered" evidence="6">
    <location>
        <begin position="300"/>
        <end position="342"/>
    </location>
</feature>
<keyword evidence="1" id="KW-0479">Metal-binding</keyword>
<feature type="domain" description="RING-type" evidence="7">
    <location>
        <begin position="24"/>
        <end position="72"/>
    </location>
</feature>
<dbReference type="Ensembl" id="ENSOABT00000002984.2">
    <property type="protein sequence ID" value="ENSOABP00000002884.1"/>
    <property type="gene ID" value="ENSOABG00000001683.2"/>
</dbReference>
<evidence type="ECO:0000256" key="3">
    <source>
        <dbReference type="ARBA" id="ARBA00022833"/>
    </source>
</evidence>
<evidence type="ECO:0000256" key="1">
    <source>
        <dbReference type="ARBA" id="ARBA00022723"/>
    </source>
</evidence>
<evidence type="ECO:0000259" key="7">
    <source>
        <dbReference type="PROSITE" id="PS50089"/>
    </source>
</evidence>
<dbReference type="PROSITE" id="PS50089">
    <property type="entry name" value="ZF_RING_2"/>
    <property type="match status" value="1"/>
</dbReference>
<dbReference type="Gene3D" id="1.20.5.170">
    <property type="match status" value="1"/>
</dbReference>
<dbReference type="GO" id="GO:0008270">
    <property type="term" value="F:zinc ion binding"/>
    <property type="evidence" value="ECO:0007669"/>
    <property type="project" value="UniProtKB-KW"/>
</dbReference>
<evidence type="ECO:0000256" key="6">
    <source>
        <dbReference type="SAM" id="MobiDB-lite"/>
    </source>
</evidence>
<dbReference type="Pfam" id="PF13445">
    <property type="entry name" value="zf-RING_UBOX"/>
    <property type="match status" value="1"/>
</dbReference>
<feature type="coiled-coil region" evidence="5">
    <location>
        <begin position="219"/>
        <end position="246"/>
    </location>
</feature>
<feature type="compositionally biased region" description="Basic and acidic residues" evidence="6">
    <location>
        <begin position="304"/>
        <end position="320"/>
    </location>
</feature>
<dbReference type="AlphaFoldDB" id="A0A668RTJ0"/>
<dbReference type="SMART" id="SM00184">
    <property type="entry name" value="RING"/>
    <property type="match status" value="1"/>
</dbReference>
<feature type="compositionally biased region" description="Basic and acidic residues" evidence="6">
    <location>
        <begin position="333"/>
        <end position="342"/>
    </location>
</feature>
<keyword evidence="3" id="KW-0862">Zinc</keyword>
<dbReference type="InterPro" id="IPR013083">
    <property type="entry name" value="Znf_RING/FYVE/PHD"/>
</dbReference>
<keyword evidence="2 4" id="KW-0863">Zinc-finger</keyword>